<name>A0A0C9UIZ1_SPHS4</name>
<feature type="non-terminal residue" evidence="2">
    <location>
        <position position="114"/>
    </location>
</feature>
<evidence type="ECO:0000313" key="3">
    <source>
        <dbReference type="Proteomes" id="UP000054279"/>
    </source>
</evidence>
<evidence type="ECO:0000256" key="1">
    <source>
        <dbReference type="SAM" id="MobiDB-lite"/>
    </source>
</evidence>
<keyword evidence="3" id="KW-1185">Reference proteome</keyword>
<evidence type="ECO:0008006" key="4">
    <source>
        <dbReference type="Google" id="ProtNLM"/>
    </source>
</evidence>
<sequence>MFRRCPLTGFAYGQIDEVVDPAEKQVKGEADNKEEKEYENSRSSSDEPVATRLVQVPKRSTLNATLIILVCLFGMVTTSYSNQSANIALPSIARDLNINQDIVQWVSSALALSS</sequence>
<proteinExistence type="predicted"/>
<protein>
    <recommendedName>
        <fullName evidence="4">Major facilitator superfamily (MFS) profile domain-containing protein</fullName>
    </recommendedName>
</protein>
<dbReference type="HOGENOM" id="CLU_2127085_0_0_1"/>
<gene>
    <name evidence="2" type="ORF">M422DRAFT_56087</name>
</gene>
<organism evidence="2 3">
    <name type="scientific">Sphaerobolus stellatus (strain SS14)</name>
    <dbReference type="NCBI Taxonomy" id="990650"/>
    <lineage>
        <taxon>Eukaryota</taxon>
        <taxon>Fungi</taxon>
        <taxon>Dikarya</taxon>
        <taxon>Basidiomycota</taxon>
        <taxon>Agaricomycotina</taxon>
        <taxon>Agaricomycetes</taxon>
        <taxon>Phallomycetidae</taxon>
        <taxon>Geastrales</taxon>
        <taxon>Sphaerobolaceae</taxon>
        <taxon>Sphaerobolus</taxon>
    </lineage>
</organism>
<reference evidence="2 3" key="1">
    <citation type="submission" date="2014-06" db="EMBL/GenBank/DDBJ databases">
        <title>Evolutionary Origins and Diversification of the Mycorrhizal Mutualists.</title>
        <authorList>
            <consortium name="DOE Joint Genome Institute"/>
            <consortium name="Mycorrhizal Genomics Consortium"/>
            <person name="Kohler A."/>
            <person name="Kuo A."/>
            <person name="Nagy L.G."/>
            <person name="Floudas D."/>
            <person name="Copeland A."/>
            <person name="Barry K.W."/>
            <person name="Cichocki N."/>
            <person name="Veneault-Fourrey C."/>
            <person name="LaButti K."/>
            <person name="Lindquist E.A."/>
            <person name="Lipzen A."/>
            <person name="Lundell T."/>
            <person name="Morin E."/>
            <person name="Murat C."/>
            <person name="Riley R."/>
            <person name="Ohm R."/>
            <person name="Sun H."/>
            <person name="Tunlid A."/>
            <person name="Henrissat B."/>
            <person name="Grigoriev I.V."/>
            <person name="Hibbett D.S."/>
            <person name="Martin F."/>
        </authorList>
    </citation>
    <scope>NUCLEOTIDE SEQUENCE [LARGE SCALE GENOMIC DNA]</scope>
    <source>
        <strain evidence="2 3">SS14</strain>
    </source>
</reference>
<dbReference type="OrthoDB" id="5086884at2759"/>
<dbReference type="Proteomes" id="UP000054279">
    <property type="component" value="Unassembled WGS sequence"/>
</dbReference>
<dbReference type="AlphaFoldDB" id="A0A0C9UIZ1"/>
<dbReference type="EMBL" id="KN837427">
    <property type="protein sequence ID" value="KIJ25220.1"/>
    <property type="molecule type" value="Genomic_DNA"/>
</dbReference>
<dbReference type="SUPFAM" id="SSF103473">
    <property type="entry name" value="MFS general substrate transporter"/>
    <property type="match status" value="1"/>
</dbReference>
<feature type="compositionally biased region" description="Basic and acidic residues" evidence="1">
    <location>
        <begin position="22"/>
        <end position="40"/>
    </location>
</feature>
<evidence type="ECO:0000313" key="2">
    <source>
        <dbReference type="EMBL" id="KIJ25220.1"/>
    </source>
</evidence>
<accession>A0A0C9UIZ1</accession>
<feature type="region of interest" description="Disordered" evidence="1">
    <location>
        <begin position="22"/>
        <end position="50"/>
    </location>
</feature>
<dbReference type="InterPro" id="IPR036259">
    <property type="entry name" value="MFS_trans_sf"/>
</dbReference>